<feature type="transmembrane region" description="Helical" evidence="6">
    <location>
        <begin position="112"/>
        <end position="133"/>
    </location>
</feature>
<feature type="transmembrane region" description="Helical" evidence="6">
    <location>
        <begin position="304"/>
        <end position="323"/>
    </location>
</feature>
<dbReference type="PANTHER" id="PTHR42718:SF27">
    <property type="entry name" value="TRANSPORTER, PUTATIVE-RELATED"/>
    <property type="match status" value="1"/>
</dbReference>
<feature type="transmembrane region" description="Helical" evidence="6">
    <location>
        <begin position="230"/>
        <end position="250"/>
    </location>
</feature>
<reference evidence="8" key="1">
    <citation type="journal article" date="2021" name="Nat. Commun.">
        <title>Genetic determinants of endophytism in the Arabidopsis root mycobiome.</title>
        <authorList>
            <person name="Mesny F."/>
            <person name="Miyauchi S."/>
            <person name="Thiergart T."/>
            <person name="Pickel B."/>
            <person name="Atanasova L."/>
            <person name="Karlsson M."/>
            <person name="Huettel B."/>
            <person name="Barry K.W."/>
            <person name="Haridas S."/>
            <person name="Chen C."/>
            <person name="Bauer D."/>
            <person name="Andreopoulos W."/>
            <person name="Pangilinan J."/>
            <person name="LaButti K."/>
            <person name="Riley R."/>
            <person name="Lipzen A."/>
            <person name="Clum A."/>
            <person name="Drula E."/>
            <person name="Henrissat B."/>
            <person name="Kohler A."/>
            <person name="Grigoriev I.V."/>
            <person name="Martin F.M."/>
            <person name="Hacquard S."/>
        </authorList>
    </citation>
    <scope>NUCLEOTIDE SEQUENCE</scope>
    <source>
        <strain evidence="8">MPI-CAGE-CH-0235</strain>
    </source>
</reference>
<comment type="subcellular location">
    <subcellularLocation>
        <location evidence="1">Membrane</location>
        <topology evidence="1">Multi-pass membrane protein</topology>
    </subcellularLocation>
</comment>
<feature type="transmembrane region" description="Helical" evidence="6">
    <location>
        <begin position="270"/>
        <end position="292"/>
    </location>
</feature>
<evidence type="ECO:0000256" key="3">
    <source>
        <dbReference type="ARBA" id="ARBA00022989"/>
    </source>
</evidence>
<feature type="transmembrane region" description="Helical" evidence="6">
    <location>
        <begin position="343"/>
        <end position="369"/>
    </location>
</feature>
<dbReference type="Pfam" id="PF07690">
    <property type="entry name" value="MFS_1"/>
    <property type="match status" value="1"/>
</dbReference>
<feature type="transmembrane region" description="Helical" evidence="6">
    <location>
        <begin position="408"/>
        <end position="429"/>
    </location>
</feature>
<comment type="caution">
    <text evidence="8">The sequence shown here is derived from an EMBL/GenBank/DDBJ whole genome shotgun (WGS) entry which is preliminary data.</text>
</comment>
<dbReference type="GO" id="GO:0022857">
    <property type="term" value="F:transmembrane transporter activity"/>
    <property type="evidence" value="ECO:0007669"/>
    <property type="project" value="InterPro"/>
</dbReference>
<feature type="transmembrane region" description="Helical" evidence="6">
    <location>
        <begin position="441"/>
        <end position="460"/>
    </location>
</feature>
<dbReference type="PROSITE" id="PS50850">
    <property type="entry name" value="MFS"/>
    <property type="match status" value="1"/>
</dbReference>
<dbReference type="InterPro" id="IPR011701">
    <property type="entry name" value="MFS"/>
</dbReference>
<dbReference type="InterPro" id="IPR020846">
    <property type="entry name" value="MFS_dom"/>
</dbReference>
<evidence type="ECO:0000259" key="7">
    <source>
        <dbReference type="PROSITE" id="PS50850"/>
    </source>
</evidence>
<gene>
    <name evidence="8" type="ORF">B0I35DRAFT_401159</name>
</gene>
<feature type="domain" description="Major facilitator superfamily (MFS) profile" evidence="7">
    <location>
        <begin position="75"/>
        <end position="544"/>
    </location>
</feature>
<organism evidence="8 9">
    <name type="scientific">Stachybotrys elegans</name>
    <dbReference type="NCBI Taxonomy" id="80388"/>
    <lineage>
        <taxon>Eukaryota</taxon>
        <taxon>Fungi</taxon>
        <taxon>Dikarya</taxon>
        <taxon>Ascomycota</taxon>
        <taxon>Pezizomycotina</taxon>
        <taxon>Sordariomycetes</taxon>
        <taxon>Hypocreomycetidae</taxon>
        <taxon>Hypocreales</taxon>
        <taxon>Stachybotryaceae</taxon>
        <taxon>Stachybotrys</taxon>
    </lineage>
</organism>
<feature type="transmembrane region" description="Helical" evidence="6">
    <location>
        <begin position="520"/>
        <end position="540"/>
    </location>
</feature>
<dbReference type="OrthoDB" id="2130629at2759"/>
<dbReference type="Proteomes" id="UP000813444">
    <property type="component" value="Unassembled WGS sequence"/>
</dbReference>
<dbReference type="Gene3D" id="1.20.1250.20">
    <property type="entry name" value="MFS general substrate transporter like domains"/>
    <property type="match status" value="2"/>
</dbReference>
<dbReference type="InterPro" id="IPR036259">
    <property type="entry name" value="MFS_trans_sf"/>
</dbReference>
<feature type="transmembrane region" description="Helical" evidence="6">
    <location>
        <begin position="381"/>
        <end position="402"/>
    </location>
</feature>
<evidence type="ECO:0000256" key="5">
    <source>
        <dbReference type="SAM" id="MobiDB-lite"/>
    </source>
</evidence>
<evidence type="ECO:0000313" key="9">
    <source>
        <dbReference type="Proteomes" id="UP000813444"/>
    </source>
</evidence>
<feature type="transmembrane region" description="Helical" evidence="6">
    <location>
        <begin position="75"/>
        <end position="100"/>
    </location>
</feature>
<name>A0A8K0SHN1_9HYPO</name>
<feature type="region of interest" description="Disordered" evidence="5">
    <location>
        <begin position="26"/>
        <end position="64"/>
    </location>
</feature>
<evidence type="ECO:0000256" key="2">
    <source>
        <dbReference type="ARBA" id="ARBA00022692"/>
    </source>
</evidence>
<feature type="compositionally biased region" description="Basic and acidic residues" evidence="5">
    <location>
        <begin position="50"/>
        <end position="59"/>
    </location>
</feature>
<dbReference type="PANTHER" id="PTHR42718">
    <property type="entry name" value="MAJOR FACILITATOR SUPERFAMILY MULTIDRUG TRANSPORTER MFSC"/>
    <property type="match status" value="1"/>
</dbReference>
<keyword evidence="4 6" id="KW-0472">Membrane</keyword>
<evidence type="ECO:0000256" key="4">
    <source>
        <dbReference type="ARBA" id="ARBA00023136"/>
    </source>
</evidence>
<sequence length="551" mass="58428">MATTTLITTSQAEPWAADYHDAFSLHQLPETRGEASSTRPRQPLPPKQQVPEHEDHDWSHAQGTIQPSRLQKTAIVLQLSGMNLCSSAINGLVVVGLPVITADLSLPPSLAFWPTSATSLGTAATLLLAGSFSDALGARVVDLVGCAITAAFMVGGAAATTGSQLVAMRALQGIGGAMHYSSSVALVTQAFPRGKGRNIAFACLGLSQPLGFSLGLVIGGVLIDATGWRTAWYIYAGICSALFCVGVWALPPNPDKLSFRERLARCRVKVDWVGALLASAFMAILCYLLAILSADMNRIRSSGTIALLCVGVLLLPCFLGWMHRQTSVGRPALIPLSLWRNPAFTSICAITALCFSAVNAMELFCNLFFQEIQHLSPLESSIRILPSLVVAVLLGFGCGLLVDRFRVLWLVSISSVISALSPLLMALVNPEWSYWKGAFEAQLLCHVAANTLFTVGLGIISEVFPEDTQALAGAVFNTSSQFGTALGLSVLQMISASVTASAGSPDKEGTDDALLQGYRASFWALMGFLLACAVISCLGLRRVGRVGLKQD</sequence>
<dbReference type="GO" id="GO:0016020">
    <property type="term" value="C:membrane"/>
    <property type="evidence" value="ECO:0007669"/>
    <property type="project" value="UniProtKB-SubCell"/>
</dbReference>
<dbReference type="SUPFAM" id="SSF103473">
    <property type="entry name" value="MFS general substrate transporter"/>
    <property type="match status" value="1"/>
</dbReference>
<dbReference type="AlphaFoldDB" id="A0A8K0SHN1"/>
<evidence type="ECO:0000256" key="6">
    <source>
        <dbReference type="SAM" id="Phobius"/>
    </source>
</evidence>
<keyword evidence="3 6" id="KW-1133">Transmembrane helix</keyword>
<feature type="transmembrane region" description="Helical" evidence="6">
    <location>
        <begin position="199"/>
        <end position="223"/>
    </location>
</feature>
<evidence type="ECO:0000313" key="8">
    <source>
        <dbReference type="EMBL" id="KAH7304416.1"/>
    </source>
</evidence>
<keyword evidence="9" id="KW-1185">Reference proteome</keyword>
<dbReference type="EMBL" id="JAGPNK010000023">
    <property type="protein sequence ID" value="KAH7304416.1"/>
    <property type="molecule type" value="Genomic_DNA"/>
</dbReference>
<keyword evidence="2 6" id="KW-0812">Transmembrane</keyword>
<feature type="transmembrane region" description="Helical" evidence="6">
    <location>
        <begin position="140"/>
        <end position="159"/>
    </location>
</feature>
<proteinExistence type="predicted"/>
<protein>
    <submittedName>
        <fullName evidence="8">MFS transporter</fullName>
    </submittedName>
</protein>
<accession>A0A8K0SHN1</accession>
<evidence type="ECO:0000256" key="1">
    <source>
        <dbReference type="ARBA" id="ARBA00004141"/>
    </source>
</evidence>